<accession>A0A179G1Q2</accession>
<dbReference type="PANTHER" id="PTHR42943:SF2">
    <property type="entry name" value="GLUTATHIONE S-TRANSFERASE KAPPA 1"/>
    <property type="match status" value="1"/>
</dbReference>
<dbReference type="GO" id="GO:0004602">
    <property type="term" value="F:glutathione peroxidase activity"/>
    <property type="evidence" value="ECO:0007669"/>
    <property type="project" value="TreeGrafter"/>
</dbReference>
<dbReference type="STRING" id="1380566.A0A179G1Q2"/>
<keyword evidence="8" id="KW-1185">Reference proteome</keyword>
<dbReference type="InterPro" id="IPR036249">
    <property type="entry name" value="Thioredoxin-like_sf"/>
</dbReference>
<comment type="similarity">
    <text evidence="1 4">Belongs to the GST superfamily. Kappa family.</text>
</comment>
<comment type="catalytic activity">
    <reaction evidence="3 4">
        <text>RX + glutathione = an S-substituted glutathione + a halide anion + H(+)</text>
        <dbReference type="Rhea" id="RHEA:16437"/>
        <dbReference type="ChEBI" id="CHEBI:15378"/>
        <dbReference type="ChEBI" id="CHEBI:16042"/>
        <dbReference type="ChEBI" id="CHEBI:17792"/>
        <dbReference type="ChEBI" id="CHEBI:57925"/>
        <dbReference type="ChEBI" id="CHEBI:90779"/>
        <dbReference type="EC" id="2.5.1.18"/>
    </reaction>
</comment>
<evidence type="ECO:0000256" key="2">
    <source>
        <dbReference type="ARBA" id="ARBA00022679"/>
    </source>
</evidence>
<organism evidence="7 8">
    <name type="scientific">Pochonia chlamydosporia 170</name>
    <dbReference type="NCBI Taxonomy" id="1380566"/>
    <lineage>
        <taxon>Eukaryota</taxon>
        <taxon>Fungi</taxon>
        <taxon>Dikarya</taxon>
        <taxon>Ascomycota</taxon>
        <taxon>Pezizomycotina</taxon>
        <taxon>Sordariomycetes</taxon>
        <taxon>Hypocreomycetidae</taxon>
        <taxon>Hypocreales</taxon>
        <taxon>Clavicipitaceae</taxon>
        <taxon>Pochonia</taxon>
    </lineage>
</organism>
<proteinExistence type="inferred from homology"/>
<protein>
    <recommendedName>
        <fullName evidence="4">Glutathione S-transferase kappa</fullName>
        <ecNumber evidence="4">2.5.1.18</ecNumber>
    </recommendedName>
</protein>
<dbReference type="Gene3D" id="3.40.30.10">
    <property type="entry name" value="Glutaredoxin"/>
    <property type="match status" value="1"/>
</dbReference>
<sequence>MAATPKITLYFDTVSPFAYIAFYILQNDGVFQNCNITYVPIFLGGLMKKCGNTAPINITNKNNWIDRERLLWAKTFNVPMKILLPQGFPPMTLNIMRCLAALDVADGRSDQSRLIRTVDALYHDFWVDHSETNDTRLLQLLLNRILGSEEATKITAAATKDGKTSLLHNTDEAFAAGAFGLPWMVCTNGNGETESFWGVDHIGQVASFLGLQRPGTGGWKAVL</sequence>
<gene>
    <name evidence="7" type="ORF">VFPPC_13477</name>
</gene>
<evidence type="ECO:0000259" key="6">
    <source>
        <dbReference type="Pfam" id="PF01323"/>
    </source>
</evidence>
<evidence type="ECO:0000256" key="1">
    <source>
        <dbReference type="ARBA" id="ARBA00006494"/>
    </source>
</evidence>
<keyword evidence="7" id="KW-0413">Isomerase</keyword>
<dbReference type="EMBL" id="LSBJ02000002">
    <property type="protein sequence ID" value="OAQ71159.1"/>
    <property type="molecule type" value="Genomic_DNA"/>
</dbReference>
<dbReference type="InterPro" id="IPR014440">
    <property type="entry name" value="HCCAis_GSTk"/>
</dbReference>
<evidence type="ECO:0000256" key="3">
    <source>
        <dbReference type="ARBA" id="ARBA00047960"/>
    </source>
</evidence>
<dbReference type="FunFam" id="3.40.30.10:FF:000096">
    <property type="entry name" value="Glutathione S-transferase kappa"/>
    <property type="match status" value="1"/>
</dbReference>
<dbReference type="AlphaFoldDB" id="A0A179G1Q2"/>
<keyword evidence="2 4" id="KW-0808">Transferase</keyword>
<dbReference type="GO" id="GO:0004364">
    <property type="term" value="F:glutathione transferase activity"/>
    <property type="evidence" value="ECO:0007669"/>
    <property type="project" value="UniProtKB-UniRule"/>
</dbReference>
<feature type="domain" description="DSBA-like thioredoxin" evidence="6">
    <location>
        <begin position="7"/>
        <end position="209"/>
    </location>
</feature>
<evidence type="ECO:0000256" key="5">
    <source>
        <dbReference type="PIRSR" id="PIRSR006386-1"/>
    </source>
</evidence>
<dbReference type="Pfam" id="PF01323">
    <property type="entry name" value="DSBA"/>
    <property type="match status" value="1"/>
</dbReference>
<dbReference type="OrthoDB" id="4664297at2759"/>
<feature type="active site" description="Nucleophile" evidence="5">
    <location>
        <position position="15"/>
    </location>
</feature>
<dbReference type="GO" id="GO:0005777">
    <property type="term" value="C:peroxisome"/>
    <property type="evidence" value="ECO:0007669"/>
    <property type="project" value="TreeGrafter"/>
</dbReference>
<dbReference type="PIRSF" id="PIRSF006386">
    <property type="entry name" value="HCCAis_GSTk"/>
    <property type="match status" value="1"/>
</dbReference>
<dbReference type="GO" id="GO:0005739">
    <property type="term" value="C:mitochondrion"/>
    <property type="evidence" value="ECO:0007669"/>
    <property type="project" value="TreeGrafter"/>
</dbReference>
<comment type="caution">
    <text evidence="7">The sequence shown here is derived from an EMBL/GenBank/DDBJ whole genome shotgun (WGS) entry which is preliminary data.</text>
</comment>
<evidence type="ECO:0000313" key="8">
    <source>
        <dbReference type="Proteomes" id="UP000078397"/>
    </source>
</evidence>
<name>A0A179G1Q2_METCM</name>
<dbReference type="RefSeq" id="XP_018147696.1">
    <property type="nucleotide sequence ID" value="XM_018291252.1"/>
</dbReference>
<dbReference type="EC" id="2.5.1.18" evidence="4"/>
<evidence type="ECO:0000256" key="4">
    <source>
        <dbReference type="PIRNR" id="PIRNR006386"/>
    </source>
</evidence>
<reference evidence="7 8" key="1">
    <citation type="journal article" date="2016" name="PLoS Pathog.">
        <title>Biosynthesis of antibiotic leucinostatins in bio-control fungus Purpureocillium lilacinum and their inhibition on phytophthora revealed by genome mining.</title>
        <authorList>
            <person name="Wang G."/>
            <person name="Liu Z."/>
            <person name="Lin R."/>
            <person name="Li E."/>
            <person name="Mao Z."/>
            <person name="Ling J."/>
            <person name="Yang Y."/>
            <person name="Yin W.B."/>
            <person name="Xie B."/>
        </authorList>
    </citation>
    <scope>NUCLEOTIDE SEQUENCE [LARGE SCALE GENOMIC DNA]</scope>
    <source>
        <strain evidence="7">170</strain>
    </source>
</reference>
<dbReference type="KEGG" id="pchm:VFPPC_13477"/>
<evidence type="ECO:0000313" key="7">
    <source>
        <dbReference type="EMBL" id="OAQ71159.1"/>
    </source>
</evidence>
<dbReference type="PANTHER" id="PTHR42943">
    <property type="entry name" value="GLUTATHIONE S-TRANSFERASE KAPPA"/>
    <property type="match status" value="1"/>
</dbReference>
<dbReference type="SUPFAM" id="SSF52833">
    <property type="entry name" value="Thioredoxin-like"/>
    <property type="match status" value="1"/>
</dbReference>
<dbReference type="Proteomes" id="UP000078397">
    <property type="component" value="Unassembled WGS sequence"/>
</dbReference>
<dbReference type="GO" id="GO:0016853">
    <property type="term" value="F:isomerase activity"/>
    <property type="evidence" value="ECO:0007669"/>
    <property type="project" value="UniProtKB-KW"/>
</dbReference>
<dbReference type="InterPro" id="IPR051924">
    <property type="entry name" value="GST_Kappa/NadH"/>
</dbReference>
<dbReference type="GeneID" id="28855246"/>
<dbReference type="GO" id="GO:0006749">
    <property type="term" value="P:glutathione metabolic process"/>
    <property type="evidence" value="ECO:0007669"/>
    <property type="project" value="TreeGrafter"/>
</dbReference>
<dbReference type="InterPro" id="IPR001853">
    <property type="entry name" value="DSBA-like_thioredoxin_dom"/>
</dbReference>